<evidence type="ECO:0000313" key="2">
    <source>
        <dbReference type="Proteomes" id="UP000204235"/>
    </source>
</evidence>
<sequence length="84" mass="9621">MSTNKGYEHVQGNFYIILDPFGFEEAYAHWLNENHKGVLPAVKPLLMEPYDTPCHLEIKREKIDDVVTDTIDFPEDIPGSALFV</sequence>
<keyword evidence="2" id="KW-1185">Reference proteome</keyword>
<dbReference type="EMBL" id="KF623294">
    <property type="protein sequence ID" value="AGX01875.1"/>
    <property type="molecule type" value="Genomic_DNA"/>
</dbReference>
<reference evidence="1 2" key="1">
    <citation type="journal article" date="2014" name="FEMS Microbiol. Lett.">
        <title>The genome of the Erwinia amylovora phage PhiEaH1 reveals greater diversity and broadens the applicability of phages for the treatment of fire blight.</title>
        <authorList>
            <person name="Meczker K."/>
            <person name="Domotor D."/>
            <person name="Vass J."/>
            <person name="Rakhely G."/>
            <person name="Schneider G."/>
            <person name="Kovacs T."/>
        </authorList>
    </citation>
    <scope>NUCLEOTIDE SEQUENCE [LARGE SCALE GENOMIC DNA]</scope>
</reference>
<accession>W8CZY6</accession>
<organism evidence="1 2">
    <name type="scientific">Erwinia phage PhiEaH1</name>
    <dbReference type="NCBI Taxonomy" id="1401669"/>
    <lineage>
        <taxon>Viruses</taxon>
        <taxon>Duplodnaviria</taxon>
        <taxon>Heunggongvirae</taxon>
        <taxon>Uroviricota</taxon>
        <taxon>Caudoviricetes</taxon>
        <taxon>Chimalliviridae</taxon>
        <taxon>Iapetusvirus</taxon>
        <taxon>Iapetusvirus EaH1</taxon>
    </lineage>
</organism>
<dbReference type="GeneID" id="18501048"/>
<dbReference type="KEGG" id="vg:18501048"/>
<proteinExistence type="predicted"/>
<dbReference type="Proteomes" id="UP000204235">
    <property type="component" value="Segment"/>
</dbReference>
<name>W8CZY6_9CAUD</name>
<evidence type="ECO:0000313" key="1">
    <source>
        <dbReference type="EMBL" id="AGX01875.1"/>
    </source>
</evidence>
<protein>
    <submittedName>
        <fullName evidence="1">Uncharacterized protein</fullName>
    </submittedName>
</protein>
<dbReference type="RefSeq" id="YP_009010206.1">
    <property type="nucleotide sequence ID" value="NC_023610.1"/>
</dbReference>